<dbReference type="AlphaFoldDB" id="B3PGB0"/>
<comment type="pathway">
    <text evidence="1 8 9">Sulfur metabolism; glutathione biosynthesis; glutathione from L-cysteine and L-glutamate: step 1/2.</text>
</comment>
<dbReference type="GO" id="GO:0046872">
    <property type="term" value="F:metal ion binding"/>
    <property type="evidence" value="ECO:0007669"/>
    <property type="project" value="TreeGrafter"/>
</dbReference>
<dbReference type="InterPro" id="IPR006334">
    <property type="entry name" value="Glut_cys_ligase"/>
</dbReference>
<dbReference type="GO" id="GO:0006750">
    <property type="term" value="P:glutathione biosynthetic process"/>
    <property type="evidence" value="ECO:0007669"/>
    <property type="project" value="UniProtKB-UniRule"/>
</dbReference>
<evidence type="ECO:0000256" key="2">
    <source>
        <dbReference type="ARBA" id="ARBA00008772"/>
    </source>
</evidence>
<keyword evidence="5 8" id="KW-0547">Nucleotide-binding</keyword>
<name>B3PGB0_CELJU</name>
<dbReference type="GO" id="GO:0004357">
    <property type="term" value="F:glutamate-cysteine ligase activity"/>
    <property type="evidence" value="ECO:0007669"/>
    <property type="project" value="UniProtKB-UniRule"/>
</dbReference>
<keyword evidence="3 8" id="KW-0436">Ligase</keyword>
<gene>
    <name evidence="8 11" type="primary">gshA</name>
    <name evidence="11" type="ordered locus">CJA_0164</name>
</gene>
<dbReference type="InterPro" id="IPR007370">
    <property type="entry name" value="Glu_cys_ligase"/>
</dbReference>
<sequence length="536" mass="60561">MSQISPIATALLQLLAKPSVNTSLGGIMRGLEKESLRVTPEASLAQTDHPAGLGSALTHPHITTDYSEALLEFITQPFTKVEPLLDQLEQIHRFTYQQLPVGERLWPTSMPCHLGPDDNIPVARYGTSNSGLMKTIYRIGLGHRYGRSMQTIAGIHYNFSLPDSFWQQLQAHVGDQQSLQDFKTERYFALIRNFRRHFWLLIYLFGASPAVGACFVKRRDHQLQPFPGHQDTLYTPYATSLRMGDLGYQSDAQKSLVVNYNNLSDYLKTLCGAITQSHPAYERIGVKDTEGNYQQLNTSLLQIENEFYSSIRPKRTSKRGETALQALRLRGVEYVEVRCVDLNPYEPLGITAEQIRVMDSFLLFCLLSESPAMDEQEFYQGQENQKRVVNQGRDPALTLLSGDTQRPLRLWAGEVLAQMQGCAELLDQAQSSTAHQQALEQQLQKLENPSLTPSAQLLADMQEADQGFIRFTLAQAERQRAHFARNPLKGSELARFRQMSEESQAEQVQLETSQLLSFDEYLANYYAQYQGCSCGC</sequence>
<dbReference type="Proteomes" id="UP000001036">
    <property type="component" value="Chromosome"/>
</dbReference>
<dbReference type="KEGG" id="cja:CJA_0164"/>
<evidence type="ECO:0000256" key="1">
    <source>
        <dbReference type="ARBA" id="ARBA00005006"/>
    </source>
</evidence>
<evidence type="ECO:0000313" key="12">
    <source>
        <dbReference type="Proteomes" id="UP000001036"/>
    </source>
</evidence>
<accession>B3PGB0</accession>
<reference evidence="11 12" key="1">
    <citation type="journal article" date="2008" name="J. Bacteriol.">
        <title>Insights into plant cell wall degradation from the genome sequence of the soil bacterium Cellvibrio japonicus.</title>
        <authorList>
            <person name="Deboy R.T."/>
            <person name="Mongodin E.F."/>
            <person name="Fouts D.E."/>
            <person name="Tailford L.E."/>
            <person name="Khouri H."/>
            <person name="Emerson J.B."/>
            <person name="Mohamoud Y."/>
            <person name="Watkins K."/>
            <person name="Henrissat B."/>
            <person name="Gilbert H.J."/>
            <person name="Nelson K.E."/>
        </authorList>
    </citation>
    <scope>NUCLEOTIDE SEQUENCE [LARGE SCALE GENOMIC DNA]</scope>
    <source>
        <strain evidence="11 12">Ueda107</strain>
    </source>
</reference>
<dbReference type="Gene3D" id="3.30.590.20">
    <property type="match status" value="1"/>
</dbReference>
<dbReference type="NCBIfam" id="TIGR01434">
    <property type="entry name" value="glu_cys_ligase"/>
    <property type="match status" value="1"/>
</dbReference>
<evidence type="ECO:0000259" key="10">
    <source>
        <dbReference type="Pfam" id="PF04262"/>
    </source>
</evidence>
<evidence type="ECO:0000256" key="8">
    <source>
        <dbReference type="HAMAP-Rule" id="MF_00578"/>
    </source>
</evidence>
<evidence type="ECO:0000256" key="5">
    <source>
        <dbReference type="ARBA" id="ARBA00022741"/>
    </source>
</evidence>
<comment type="catalytic activity">
    <reaction evidence="7 8 9">
        <text>L-cysteine + L-glutamate + ATP = gamma-L-glutamyl-L-cysteine + ADP + phosphate + H(+)</text>
        <dbReference type="Rhea" id="RHEA:13285"/>
        <dbReference type="ChEBI" id="CHEBI:15378"/>
        <dbReference type="ChEBI" id="CHEBI:29985"/>
        <dbReference type="ChEBI" id="CHEBI:30616"/>
        <dbReference type="ChEBI" id="CHEBI:35235"/>
        <dbReference type="ChEBI" id="CHEBI:43474"/>
        <dbReference type="ChEBI" id="CHEBI:58173"/>
        <dbReference type="ChEBI" id="CHEBI:456216"/>
        <dbReference type="EC" id="6.3.2.2"/>
    </reaction>
</comment>
<dbReference type="EMBL" id="CP000934">
    <property type="protein sequence ID" value="ACE85329.1"/>
    <property type="molecule type" value="Genomic_DNA"/>
</dbReference>
<dbReference type="GO" id="GO:0005829">
    <property type="term" value="C:cytosol"/>
    <property type="evidence" value="ECO:0007669"/>
    <property type="project" value="TreeGrafter"/>
</dbReference>
<keyword evidence="12" id="KW-1185">Reference proteome</keyword>
<evidence type="ECO:0000256" key="3">
    <source>
        <dbReference type="ARBA" id="ARBA00022598"/>
    </source>
</evidence>
<dbReference type="InterPro" id="IPR014746">
    <property type="entry name" value="Gln_synth/guanido_kin_cat_dom"/>
</dbReference>
<dbReference type="HOGENOM" id="CLU_020728_3_0_6"/>
<dbReference type="EC" id="6.3.2.2" evidence="8"/>
<dbReference type="STRING" id="498211.CJA_0164"/>
<evidence type="ECO:0000256" key="7">
    <source>
        <dbReference type="ARBA" id="ARBA00048819"/>
    </source>
</evidence>
<dbReference type="Pfam" id="PF04262">
    <property type="entry name" value="Glu_cys_ligase"/>
    <property type="match status" value="1"/>
</dbReference>
<evidence type="ECO:0000256" key="6">
    <source>
        <dbReference type="ARBA" id="ARBA00022840"/>
    </source>
</evidence>
<dbReference type="PANTHER" id="PTHR38761">
    <property type="entry name" value="GLUTAMATE--CYSTEINE LIGASE"/>
    <property type="match status" value="1"/>
</dbReference>
<dbReference type="RefSeq" id="WP_012485848.1">
    <property type="nucleotide sequence ID" value="NC_010995.1"/>
</dbReference>
<proteinExistence type="inferred from homology"/>
<dbReference type="SUPFAM" id="SSF55931">
    <property type="entry name" value="Glutamine synthetase/guanido kinase"/>
    <property type="match status" value="1"/>
</dbReference>
<keyword evidence="4 8" id="KW-0317">Glutathione biosynthesis</keyword>
<dbReference type="eggNOG" id="COG2918">
    <property type="taxonomic scope" value="Bacteria"/>
</dbReference>
<dbReference type="UniPathway" id="UPA00142">
    <property type="reaction ID" value="UER00209"/>
</dbReference>
<feature type="domain" description="Glutamate--cysteine ligase" evidence="10">
    <location>
        <begin position="12"/>
        <end position="388"/>
    </location>
</feature>
<comment type="similarity">
    <text evidence="2 8">Belongs to the glutamate--cysteine ligase type 1 family. Type 1 subfamily.</text>
</comment>
<evidence type="ECO:0000256" key="9">
    <source>
        <dbReference type="RuleBase" id="RU004391"/>
    </source>
</evidence>
<protein>
    <recommendedName>
        <fullName evidence="8">Glutamate--cysteine ligase</fullName>
        <ecNumber evidence="8">6.3.2.2</ecNumber>
    </recommendedName>
    <alternativeName>
        <fullName evidence="8">Gamma-ECS</fullName>
        <shortName evidence="8">GCS</shortName>
    </alternativeName>
    <alternativeName>
        <fullName evidence="8">Gamma-glutamylcysteine synthetase</fullName>
    </alternativeName>
</protein>
<evidence type="ECO:0000256" key="4">
    <source>
        <dbReference type="ARBA" id="ARBA00022684"/>
    </source>
</evidence>
<dbReference type="GO" id="GO:0005524">
    <property type="term" value="F:ATP binding"/>
    <property type="evidence" value="ECO:0007669"/>
    <property type="project" value="UniProtKB-KW"/>
</dbReference>
<dbReference type="PANTHER" id="PTHR38761:SF1">
    <property type="entry name" value="GLUTAMATE--CYSTEINE LIGASE"/>
    <property type="match status" value="1"/>
</dbReference>
<keyword evidence="6 8" id="KW-0067">ATP-binding</keyword>
<evidence type="ECO:0000313" key="11">
    <source>
        <dbReference type="EMBL" id="ACE85329.1"/>
    </source>
</evidence>
<organism evidence="11 12">
    <name type="scientific">Cellvibrio japonicus (strain Ueda107)</name>
    <name type="common">Pseudomonas fluorescens subsp. cellulosa</name>
    <dbReference type="NCBI Taxonomy" id="498211"/>
    <lineage>
        <taxon>Bacteria</taxon>
        <taxon>Pseudomonadati</taxon>
        <taxon>Pseudomonadota</taxon>
        <taxon>Gammaproteobacteria</taxon>
        <taxon>Cellvibrionales</taxon>
        <taxon>Cellvibrionaceae</taxon>
        <taxon>Cellvibrio</taxon>
    </lineage>
</organism>
<dbReference type="HAMAP" id="MF_00578">
    <property type="entry name" value="Glu_cys_ligase"/>
    <property type="match status" value="1"/>
</dbReference>